<feature type="chain" id="PRO_5039820224" evidence="1">
    <location>
        <begin position="18"/>
        <end position="152"/>
    </location>
</feature>
<feature type="signal peptide" evidence="1">
    <location>
        <begin position="1"/>
        <end position="17"/>
    </location>
</feature>
<organism evidence="2">
    <name type="scientific">candidate division WOR-3 bacterium</name>
    <dbReference type="NCBI Taxonomy" id="2052148"/>
    <lineage>
        <taxon>Bacteria</taxon>
        <taxon>Bacteria division WOR-3</taxon>
    </lineage>
</organism>
<sequence length="152" mass="16175">MRCLMVLIVLLAGAALIFDTGCTRCGAKAGEKAAEKMIEAASGGRAKVDVGTVDISSLPANLRYPNAVVKGKWEVTTEEGKGINYMLESSDPKSKIVEFYKSALAGWKQSMVSETPDAITLAFISSDEKEAVFIILSSDAGKTAINLSHTKK</sequence>
<evidence type="ECO:0000256" key="1">
    <source>
        <dbReference type="SAM" id="SignalP"/>
    </source>
</evidence>
<gene>
    <name evidence="2" type="ORF">ENP94_06830</name>
    <name evidence="3" type="ORF">ENS16_02480</name>
</gene>
<protein>
    <submittedName>
        <fullName evidence="2">Uncharacterized protein</fullName>
    </submittedName>
</protein>
<dbReference type="EMBL" id="DSTU01000004">
    <property type="protein sequence ID" value="HFJ53540.1"/>
    <property type="molecule type" value="Genomic_DNA"/>
</dbReference>
<evidence type="ECO:0000313" key="3">
    <source>
        <dbReference type="EMBL" id="HFJ53540.1"/>
    </source>
</evidence>
<proteinExistence type="predicted"/>
<reference evidence="2" key="1">
    <citation type="journal article" date="2020" name="mSystems">
        <title>Genome- and Community-Level Interaction Insights into Carbon Utilization and Element Cycling Functions of Hydrothermarchaeota in Hydrothermal Sediment.</title>
        <authorList>
            <person name="Zhou Z."/>
            <person name="Liu Y."/>
            <person name="Xu W."/>
            <person name="Pan J."/>
            <person name="Luo Z.H."/>
            <person name="Li M."/>
        </authorList>
    </citation>
    <scope>NUCLEOTIDE SEQUENCE [LARGE SCALE GENOMIC DNA]</scope>
    <source>
        <strain evidence="2">SpSt-265</strain>
        <strain evidence="3">SpSt-465</strain>
    </source>
</reference>
<evidence type="ECO:0000313" key="2">
    <source>
        <dbReference type="EMBL" id="HEA87701.1"/>
    </source>
</evidence>
<keyword evidence="1" id="KW-0732">Signal</keyword>
<name>A0A7C1SDZ3_UNCW3</name>
<accession>A0A7C1SDZ3</accession>
<dbReference type="EMBL" id="DSLG01000008">
    <property type="protein sequence ID" value="HEA87701.1"/>
    <property type="molecule type" value="Genomic_DNA"/>
</dbReference>
<dbReference type="AlphaFoldDB" id="A0A7C1SDZ3"/>
<comment type="caution">
    <text evidence="2">The sequence shown here is derived from an EMBL/GenBank/DDBJ whole genome shotgun (WGS) entry which is preliminary data.</text>
</comment>